<gene>
    <name evidence="1" type="ORF">L1987_17757</name>
</gene>
<dbReference type="EMBL" id="CM042023">
    <property type="protein sequence ID" value="KAI3813043.1"/>
    <property type="molecule type" value="Genomic_DNA"/>
</dbReference>
<keyword evidence="2" id="KW-1185">Reference proteome</keyword>
<evidence type="ECO:0000313" key="2">
    <source>
        <dbReference type="Proteomes" id="UP001056120"/>
    </source>
</evidence>
<proteinExistence type="predicted"/>
<organism evidence="1 2">
    <name type="scientific">Smallanthus sonchifolius</name>
    <dbReference type="NCBI Taxonomy" id="185202"/>
    <lineage>
        <taxon>Eukaryota</taxon>
        <taxon>Viridiplantae</taxon>
        <taxon>Streptophyta</taxon>
        <taxon>Embryophyta</taxon>
        <taxon>Tracheophyta</taxon>
        <taxon>Spermatophyta</taxon>
        <taxon>Magnoliopsida</taxon>
        <taxon>eudicotyledons</taxon>
        <taxon>Gunneridae</taxon>
        <taxon>Pentapetalae</taxon>
        <taxon>asterids</taxon>
        <taxon>campanulids</taxon>
        <taxon>Asterales</taxon>
        <taxon>Asteraceae</taxon>
        <taxon>Asteroideae</taxon>
        <taxon>Heliantheae alliance</taxon>
        <taxon>Millerieae</taxon>
        <taxon>Smallanthus</taxon>
    </lineage>
</organism>
<evidence type="ECO:0000313" key="1">
    <source>
        <dbReference type="EMBL" id="KAI3813043.1"/>
    </source>
</evidence>
<comment type="caution">
    <text evidence="1">The sequence shown here is derived from an EMBL/GenBank/DDBJ whole genome shotgun (WGS) entry which is preliminary data.</text>
</comment>
<protein>
    <submittedName>
        <fullName evidence="1">Uncharacterized protein</fullName>
    </submittedName>
</protein>
<sequence>MNPTKIEEALFHRHLDPIGESQPVILNHHNQDEEPPPPPPPPPEFSLPPLSEFDLLRSSSDEDSVSRTSSDADGPKPQIINPSQWQDIVMSFHGLKIVGVPFKLREGDVYDQIGGLFVWVTEESNSWVPIFSGIPSSDSSDSGGSSLSESSSSSDNEYQALEEREILQDVEGSLGDGNSPENPSLAPDEGQVNFPTILVLVNEQLSGDDRPSDKLQGGDNLFRMGTNLGSSRGSSPSQFKFGGSKARAITRKKMVGPVSLGGPGPHKVSPMGIKSRKRPRVISSPDSVFPSAAGIPNPLLDDSNLGNVCPDLNASPKLLQSDQMVSPKPNRSEDPGTTVDSLNVSTSAADFQSKEFQHFDMDLEVQETLSTGSCIGIDLTGHEGLVRAVIQGEGGHVVIQ</sequence>
<name>A0ACB9IZC7_9ASTR</name>
<reference evidence="2" key="1">
    <citation type="journal article" date="2022" name="Mol. Ecol. Resour.">
        <title>The genomes of chicory, endive, great burdock and yacon provide insights into Asteraceae palaeo-polyploidization history and plant inulin production.</title>
        <authorList>
            <person name="Fan W."/>
            <person name="Wang S."/>
            <person name="Wang H."/>
            <person name="Wang A."/>
            <person name="Jiang F."/>
            <person name="Liu H."/>
            <person name="Zhao H."/>
            <person name="Xu D."/>
            <person name="Zhang Y."/>
        </authorList>
    </citation>
    <scope>NUCLEOTIDE SEQUENCE [LARGE SCALE GENOMIC DNA]</scope>
    <source>
        <strain evidence="2">cv. Yunnan</strain>
    </source>
</reference>
<dbReference type="Proteomes" id="UP001056120">
    <property type="component" value="Linkage Group LG06"/>
</dbReference>
<accession>A0ACB9IZC7</accession>
<reference evidence="1 2" key="2">
    <citation type="journal article" date="2022" name="Mol. Ecol. Resour.">
        <title>The genomes of chicory, endive, great burdock and yacon provide insights into Asteraceae paleo-polyploidization history and plant inulin production.</title>
        <authorList>
            <person name="Fan W."/>
            <person name="Wang S."/>
            <person name="Wang H."/>
            <person name="Wang A."/>
            <person name="Jiang F."/>
            <person name="Liu H."/>
            <person name="Zhao H."/>
            <person name="Xu D."/>
            <person name="Zhang Y."/>
        </authorList>
    </citation>
    <scope>NUCLEOTIDE SEQUENCE [LARGE SCALE GENOMIC DNA]</scope>
    <source>
        <strain evidence="2">cv. Yunnan</strain>
        <tissue evidence="1">Leaves</tissue>
    </source>
</reference>